<evidence type="ECO:0000256" key="1">
    <source>
        <dbReference type="SAM" id="Phobius"/>
    </source>
</evidence>
<protein>
    <submittedName>
        <fullName evidence="2">Uncharacterized protein</fullName>
    </submittedName>
</protein>
<name>A0A2J6PG30_9HELO</name>
<reference evidence="2 3" key="1">
    <citation type="submission" date="2016-05" db="EMBL/GenBank/DDBJ databases">
        <title>A degradative enzymes factory behind the ericoid mycorrhizal symbiosis.</title>
        <authorList>
            <consortium name="DOE Joint Genome Institute"/>
            <person name="Martino E."/>
            <person name="Morin E."/>
            <person name="Grelet G."/>
            <person name="Kuo A."/>
            <person name="Kohler A."/>
            <person name="Daghino S."/>
            <person name="Barry K."/>
            <person name="Choi C."/>
            <person name="Cichocki N."/>
            <person name="Clum A."/>
            <person name="Copeland A."/>
            <person name="Hainaut M."/>
            <person name="Haridas S."/>
            <person name="Labutti K."/>
            <person name="Lindquist E."/>
            <person name="Lipzen A."/>
            <person name="Khouja H.-R."/>
            <person name="Murat C."/>
            <person name="Ohm R."/>
            <person name="Olson A."/>
            <person name="Spatafora J."/>
            <person name="Veneault-Fourrey C."/>
            <person name="Henrissat B."/>
            <person name="Grigoriev I."/>
            <person name="Martin F."/>
            <person name="Perotto S."/>
        </authorList>
    </citation>
    <scope>NUCLEOTIDE SEQUENCE [LARGE SCALE GENOMIC DNA]</scope>
    <source>
        <strain evidence="2 3">UAMH 7357</strain>
    </source>
</reference>
<dbReference type="EMBL" id="KZ613539">
    <property type="protein sequence ID" value="PMD12929.1"/>
    <property type="molecule type" value="Genomic_DNA"/>
</dbReference>
<gene>
    <name evidence="2" type="ORF">NA56DRAFT_652124</name>
</gene>
<dbReference type="Proteomes" id="UP000235672">
    <property type="component" value="Unassembled WGS sequence"/>
</dbReference>
<keyword evidence="1" id="KW-1133">Transmembrane helix</keyword>
<sequence>MCFFLPAILLIIVLLLVVYFWIYALQQWDLTAEYWKPLSYIGINTGFLTTLTHHTVCYAGFVQVPGYEICPSRSVIPLERNGSGQHWVLDKETVTLGQHIYPLFEEAFAENSSVEGVPSNVLRQIGFQQQIEWWSAQARKYDDLGFDLEAYIAREELAGFLGKVNNTCYVPNNEEGSILRMQKNAQALHDRIVTLVQALREVQGHTMRFEGTFEATIKAPFLQPTPPTSTCHEPCKPCWWEWRRKRAWDAQEETRRQYVDSMNALRRILDEHSETLCHAGGTRGTLHCTGSRGGSSSKAERARYEMESAAYAVGQRANLGAAA</sequence>
<keyword evidence="1" id="KW-0812">Transmembrane</keyword>
<accession>A0A2J6PG30</accession>
<proteinExistence type="predicted"/>
<keyword evidence="3" id="KW-1185">Reference proteome</keyword>
<organism evidence="2 3">
    <name type="scientific">Hyaloscypha hepaticicola</name>
    <dbReference type="NCBI Taxonomy" id="2082293"/>
    <lineage>
        <taxon>Eukaryota</taxon>
        <taxon>Fungi</taxon>
        <taxon>Dikarya</taxon>
        <taxon>Ascomycota</taxon>
        <taxon>Pezizomycotina</taxon>
        <taxon>Leotiomycetes</taxon>
        <taxon>Helotiales</taxon>
        <taxon>Hyaloscyphaceae</taxon>
        <taxon>Hyaloscypha</taxon>
    </lineage>
</organism>
<keyword evidence="1" id="KW-0472">Membrane</keyword>
<evidence type="ECO:0000313" key="2">
    <source>
        <dbReference type="EMBL" id="PMD12929.1"/>
    </source>
</evidence>
<feature type="transmembrane region" description="Helical" evidence="1">
    <location>
        <begin position="6"/>
        <end position="25"/>
    </location>
</feature>
<dbReference type="AlphaFoldDB" id="A0A2J6PG30"/>
<evidence type="ECO:0000313" key="3">
    <source>
        <dbReference type="Proteomes" id="UP000235672"/>
    </source>
</evidence>